<dbReference type="Pfam" id="PF04616">
    <property type="entry name" value="Glyco_hydro_43"/>
    <property type="match status" value="1"/>
</dbReference>
<dbReference type="EMBL" id="AJWZ01008048">
    <property type="protein sequence ID" value="EKC55210.1"/>
    <property type="molecule type" value="Genomic_DNA"/>
</dbReference>
<dbReference type="EC" id="3.2.1.-" evidence="4"/>
<dbReference type="InterPro" id="IPR051795">
    <property type="entry name" value="Glycosyl_Hydrlase_43"/>
</dbReference>
<organism evidence="4">
    <name type="scientific">human gut metagenome</name>
    <dbReference type="NCBI Taxonomy" id="408170"/>
    <lineage>
        <taxon>unclassified sequences</taxon>
        <taxon>metagenomes</taxon>
        <taxon>organismal metagenomes</taxon>
    </lineage>
</organism>
<dbReference type="GO" id="GO:0004553">
    <property type="term" value="F:hydrolase activity, hydrolyzing O-glycosyl compounds"/>
    <property type="evidence" value="ECO:0007669"/>
    <property type="project" value="InterPro"/>
</dbReference>
<name>K1SMW4_9ZZZZ</name>
<evidence type="ECO:0000256" key="2">
    <source>
        <dbReference type="ARBA" id="ARBA00022801"/>
    </source>
</evidence>
<dbReference type="SUPFAM" id="SSF75005">
    <property type="entry name" value="Arabinanase/levansucrase/invertase"/>
    <property type="match status" value="1"/>
</dbReference>
<dbReference type="Gene3D" id="2.115.10.20">
    <property type="entry name" value="Glycosyl hydrolase domain, family 43"/>
    <property type="match status" value="1"/>
</dbReference>
<evidence type="ECO:0000313" key="4">
    <source>
        <dbReference type="EMBL" id="EKC55210.1"/>
    </source>
</evidence>
<evidence type="ECO:0000256" key="1">
    <source>
        <dbReference type="ARBA" id="ARBA00009865"/>
    </source>
</evidence>
<proteinExistence type="inferred from homology"/>
<sequence>MKTIQNPILRGFCPDPCMIRTGDDYYIATSTFEWWPCVNLYHSKDLAHWEQLPSPLREPGQMDLRGGPQLRRYLGPGPELGWAVLLPACHQRDHQKGPLVQHP</sequence>
<protein>
    <submittedName>
        <fullName evidence="4">Glycoside hydrolase, family 43</fullName>
        <ecNumber evidence="4">3.2.1.-</ecNumber>
    </submittedName>
</protein>
<keyword evidence="3 4" id="KW-0326">Glycosidase</keyword>
<accession>K1SMW4</accession>
<keyword evidence="2 4" id="KW-0378">Hydrolase</keyword>
<dbReference type="InterPro" id="IPR006710">
    <property type="entry name" value="Glyco_hydro_43"/>
</dbReference>
<reference evidence="4" key="1">
    <citation type="journal article" date="2013" name="Environ. Microbiol.">
        <title>Microbiota from the distal guts of lean and obese adolescents exhibit partial functional redundancy besides clear differences in community structure.</title>
        <authorList>
            <person name="Ferrer M."/>
            <person name="Ruiz A."/>
            <person name="Lanza F."/>
            <person name="Haange S.B."/>
            <person name="Oberbach A."/>
            <person name="Till H."/>
            <person name="Bargiela R."/>
            <person name="Campoy C."/>
            <person name="Segura M.T."/>
            <person name="Richter M."/>
            <person name="von Bergen M."/>
            <person name="Seifert J."/>
            <person name="Suarez A."/>
        </authorList>
    </citation>
    <scope>NUCLEOTIDE SEQUENCE</scope>
</reference>
<dbReference type="AlphaFoldDB" id="K1SMW4"/>
<dbReference type="PANTHER" id="PTHR42812:SF12">
    <property type="entry name" value="BETA-XYLOSIDASE-RELATED"/>
    <property type="match status" value="1"/>
</dbReference>
<dbReference type="GO" id="GO:0005975">
    <property type="term" value="P:carbohydrate metabolic process"/>
    <property type="evidence" value="ECO:0007669"/>
    <property type="project" value="InterPro"/>
</dbReference>
<comment type="similarity">
    <text evidence="1">Belongs to the glycosyl hydrolase 43 family.</text>
</comment>
<dbReference type="InterPro" id="IPR023296">
    <property type="entry name" value="Glyco_hydro_beta-prop_sf"/>
</dbReference>
<evidence type="ECO:0000256" key="3">
    <source>
        <dbReference type="ARBA" id="ARBA00023295"/>
    </source>
</evidence>
<comment type="caution">
    <text evidence="4">The sequence shown here is derived from an EMBL/GenBank/DDBJ whole genome shotgun (WGS) entry which is preliminary data.</text>
</comment>
<gene>
    <name evidence="4" type="ORF">OBE_11676</name>
</gene>
<dbReference type="PANTHER" id="PTHR42812">
    <property type="entry name" value="BETA-XYLOSIDASE"/>
    <property type="match status" value="1"/>
</dbReference>